<organism evidence="1 2">
    <name type="scientific">Collimonas pratensis</name>
    <dbReference type="NCBI Taxonomy" id="279113"/>
    <lineage>
        <taxon>Bacteria</taxon>
        <taxon>Pseudomonadati</taxon>
        <taxon>Pseudomonadota</taxon>
        <taxon>Betaproteobacteria</taxon>
        <taxon>Burkholderiales</taxon>
        <taxon>Oxalobacteraceae</taxon>
        <taxon>Collimonas</taxon>
    </lineage>
</organism>
<dbReference type="KEGG" id="cpra:CPter91_3957"/>
<sequence length="200" mass="23087">MTEDILTIRQFWFGDHPDDSVVARQQSGLWWSKKPAVDRQIRERFESTLLAAGNKQLSNWETTAQGVLALVILHDQFPRNMYRGTPRSFAFDAQARRFCRLGLQPDFYRTLRPIERSFLHLPLTHSELLADQEQAVALDAALVDQVPASHKECFAGYLSSAVRHRDIIARFGRFPHRNRILQRPSTPEEQLFLQQPGSSF</sequence>
<protein>
    <recommendedName>
        <fullName evidence="3">Transmembrane protein</fullName>
    </recommendedName>
</protein>
<dbReference type="InterPro" id="IPR010323">
    <property type="entry name" value="DUF924"/>
</dbReference>
<name>A0A127Q8A9_9BURK</name>
<dbReference type="EMBL" id="CP013234">
    <property type="protein sequence ID" value="AMP06278.1"/>
    <property type="molecule type" value="Genomic_DNA"/>
</dbReference>
<proteinExistence type="predicted"/>
<dbReference type="Proteomes" id="UP000074561">
    <property type="component" value="Chromosome"/>
</dbReference>
<dbReference type="Gene3D" id="1.25.40.10">
    <property type="entry name" value="Tetratricopeptide repeat domain"/>
    <property type="match status" value="1"/>
</dbReference>
<dbReference type="SUPFAM" id="SSF48452">
    <property type="entry name" value="TPR-like"/>
    <property type="match status" value="1"/>
</dbReference>
<evidence type="ECO:0008006" key="3">
    <source>
        <dbReference type="Google" id="ProtNLM"/>
    </source>
</evidence>
<dbReference type="RefSeq" id="WP_061942669.1">
    <property type="nucleotide sequence ID" value="NZ_CP013234.1"/>
</dbReference>
<reference evidence="1 2" key="1">
    <citation type="submission" date="2015-11" db="EMBL/GenBank/DDBJ databases">
        <title>Exploring the genomic traits of fungus-feeding bacterial genus Collimonas.</title>
        <authorList>
            <person name="Song C."/>
            <person name="Schmidt R."/>
            <person name="de Jager V."/>
            <person name="Krzyzanowska D."/>
            <person name="Jongedijk E."/>
            <person name="Cankar K."/>
            <person name="Beekwilder J."/>
            <person name="van Veen A."/>
            <person name="de Boer W."/>
            <person name="van Veen J.A."/>
            <person name="Garbeva P."/>
        </authorList>
    </citation>
    <scope>NUCLEOTIDE SEQUENCE [LARGE SCALE GENOMIC DNA]</scope>
    <source>
        <strain evidence="1 2">Ter91</strain>
    </source>
</reference>
<evidence type="ECO:0000313" key="2">
    <source>
        <dbReference type="Proteomes" id="UP000074561"/>
    </source>
</evidence>
<gene>
    <name evidence="1" type="ORF">CPter91_3957</name>
</gene>
<dbReference type="PATRIC" id="fig|279113.9.peg.3925"/>
<dbReference type="Pfam" id="PF06041">
    <property type="entry name" value="DUF924"/>
    <property type="match status" value="1"/>
</dbReference>
<dbReference type="InterPro" id="IPR011990">
    <property type="entry name" value="TPR-like_helical_dom_sf"/>
</dbReference>
<accession>A0A127Q8A9</accession>
<evidence type="ECO:0000313" key="1">
    <source>
        <dbReference type="EMBL" id="AMP06278.1"/>
    </source>
</evidence>
<dbReference type="STRING" id="279113.CPter91_3957"/>
<dbReference type="AlphaFoldDB" id="A0A127Q8A9"/>
<dbReference type="OrthoDB" id="7593450at2"/>
<dbReference type="Gene3D" id="1.20.58.320">
    <property type="entry name" value="TPR-like"/>
    <property type="match status" value="1"/>
</dbReference>